<organism evidence="9 10">
    <name type="scientific">Zhongshania aliphaticivorans</name>
    <dbReference type="NCBI Taxonomy" id="1470434"/>
    <lineage>
        <taxon>Bacteria</taxon>
        <taxon>Pseudomonadati</taxon>
        <taxon>Pseudomonadota</taxon>
        <taxon>Gammaproteobacteria</taxon>
        <taxon>Cellvibrionales</taxon>
        <taxon>Spongiibacteraceae</taxon>
        <taxon>Zhongshania</taxon>
    </lineage>
</organism>
<reference evidence="9 10" key="1">
    <citation type="submission" date="2015-12" db="EMBL/GenBank/DDBJ databases">
        <authorList>
            <person name="Shamseldin A."/>
            <person name="Moawad H."/>
            <person name="Abd El-Rahim W.M."/>
            <person name="Sadowsky M.J."/>
        </authorList>
    </citation>
    <scope>NUCLEOTIDE SEQUENCE [LARGE SCALE GENOMIC DNA]</scope>
    <source>
        <strain evidence="9 10">SM2</strain>
    </source>
</reference>
<dbReference type="PANTHER" id="PTHR30625">
    <property type="entry name" value="PROTEIN TOLQ"/>
    <property type="match status" value="1"/>
</dbReference>
<name>A0A127M905_9GAMM</name>
<keyword evidence="9" id="KW-0969">Cilium</keyword>
<evidence type="ECO:0000259" key="8">
    <source>
        <dbReference type="Pfam" id="PF01618"/>
    </source>
</evidence>
<dbReference type="STRING" id="1470434.AZF00_16185"/>
<feature type="transmembrane region" description="Helical" evidence="7">
    <location>
        <begin position="12"/>
        <end position="31"/>
    </location>
</feature>
<dbReference type="PANTHER" id="PTHR30625:SF11">
    <property type="entry name" value="MOTA_TOLQ_EXBB PROTON CHANNEL DOMAIN-CONTAINING PROTEIN"/>
    <property type="match status" value="1"/>
</dbReference>
<dbReference type="GO" id="GO:0005886">
    <property type="term" value="C:plasma membrane"/>
    <property type="evidence" value="ECO:0007669"/>
    <property type="project" value="UniProtKB-SubCell"/>
</dbReference>
<evidence type="ECO:0000256" key="5">
    <source>
        <dbReference type="ARBA" id="ARBA00023136"/>
    </source>
</evidence>
<comment type="similarity">
    <text evidence="6">Belongs to the exbB/tolQ family.</text>
</comment>
<keyword evidence="9" id="KW-0966">Cell projection</keyword>
<keyword evidence="3 7" id="KW-0812">Transmembrane</keyword>
<gene>
    <name evidence="9" type="ORF">AZF00_16185</name>
</gene>
<dbReference type="Proteomes" id="UP000074119">
    <property type="component" value="Chromosome"/>
</dbReference>
<evidence type="ECO:0000256" key="6">
    <source>
        <dbReference type="RuleBase" id="RU004057"/>
    </source>
</evidence>
<evidence type="ECO:0000313" key="10">
    <source>
        <dbReference type="Proteomes" id="UP000074119"/>
    </source>
</evidence>
<protein>
    <submittedName>
        <fullName evidence="9">Flagellar motor protein MotA</fullName>
    </submittedName>
</protein>
<evidence type="ECO:0000256" key="3">
    <source>
        <dbReference type="ARBA" id="ARBA00022692"/>
    </source>
</evidence>
<evidence type="ECO:0000256" key="4">
    <source>
        <dbReference type="ARBA" id="ARBA00022989"/>
    </source>
</evidence>
<evidence type="ECO:0000256" key="7">
    <source>
        <dbReference type="SAM" id="Phobius"/>
    </source>
</evidence>
<dbReference type="GO" id="GO:0017038">
    <property type="term" value="P:protein import"/>
    <property type="evidence" value="ECO:0007669"/>
    <property type="project" value="TreeGrafter"/>
</dbReference>
<keyword evidence="6" id="KW-0813">Transport</keyword>
<feature type="transmembrane region" description="Helical" evidence="7">
    <location>
        <begin position="112"/>
        <end position="133"/>
    </location>
</feature>
<feature type="domain" description="MotA/TolQ/ExbB proton channel" evidence="8">
    <location>
        <begin position="85"/>
        <end position="191"/>
    </location>
</feature>
<sequence>MLQLLITGGPVIWLLSLFSLLGLTVASYKVWQLFGQLKLNDTAAPRAFKLLEEGRKPEALMLINGHQNPSAKALSRCLQLFSNKYLSLQQARDEAYRGARLQAEQLSNHLRILEVIATLAPLLGLLGTVLGMIEAFRAMEAAGEHVNPAILSGGIWQALLTTAAGLIVAIPISVLHSWLERCTERQIQSIQNTIEYAFTLNSQTNSQVKGPAHSAAKEASELA</sequence>
<dbReference type="InterPro" id="IPR002898">
    <property type="entry name" value="MotA_ExbB_proton_chnl"/>
</dbReference>
<feature type="transmembrane region" description="Helical" evidence="7">
    <location>
        <begin position="153"/>
        <end position="179"/>
    </location>
</feature>
<dbReference type="RefSeq" id="WP_008252192.1">
    <property type="nucleotide sequence ID" value="NZ_CP014544.1"/>
</dbReference>
<keyword evidence="6" id="KW-0653">Protein transport</keyword>
<keyword evidence="2" id="KW-1003">Cell membrane</keyword>
<keyword evidence="9" id="KW-0282">Flagellum</keyword>
<evidence type="ECO:0000313" key="9">
    <source>
        <dbReference type="EMBL" id="AMO69743.1"/>
    </source>
</evidence>
<dbReference type="AlphaFoldDB" id="A0A127M905"/>
<accession>A0A127M905</accession>
<evidence type="ECO:0000256" key="1">
    <source>
        <dbReference type="ARBA" id="ARBA00004651"/>
    </source>
</evidence>
<proteinExistence type="inferred from homology"/>
<dbReference type="InterPro" id="IPR050790">
    <property type="entry name" value="ExbB/TolQ_transport"/>
</dbReference>
<dbReference type="Pfam" id="PF01618">
    <property type="entry name" value="MotA_ExbB"/>
    <property type="match status" value="1"/>
</dbReference>
<dbReference type="EMBL" id="CP014544">
    <property type="protein sequence ID" value="AMO69743.1"/>
    <property type="molecule type" value="Genomic_DNA"/>
</dbReference>
<keyword evidence="5 7" id="KW-0472">Membrane</keyword>
<keyword evidence="4 7" id="KW-1133">Transmembrane helix</keyword>
<comment type="subcellular location">
    <subcellularLocation>
        <location evidence="1">Cell membrane</location>
        <topology evidence="1">Multi-pass membrane protein</topology>
    </subcellularLocation>
    <subcellularLocation>
        <location evidence="6">Membrane</location>
        <topology evidence="6">Multi-pass membrane protein</topology>
    </subcellularLocation>
</comment>
<evidence type="ECO:0000256" key="2">
    <source>
        <dbReference type="ARBA" id="ARBA00022475"/>
    </source>
</evidence>
<dbReference type="KEGG" id="zal:AZF00_16185"/>